<dbReference type="InterPro" id="IPR052734">
    <property type="entry name" value="Nod_factor_acetyltransferase"/>
</dbReference>
<name>A0A9X3QUG4_9HYPH</name>
<dbReference type="GO" id="GO:0016747">
    <property type="term" value="F:acyltransferase activity, transferring groups other than amino-acyl groups"/>
    <property type="evidence" value="ECO:0007669"/>
    <property type="project" value="InterPro"/>
</dbReference>
<keyword evidence="3" id="KW-0808">Transferase</keyword>
<dbReference type="InterPro" id="IPR002656">
    <property type="entry name" value="Acyl_transf_3_dom"/>
</dbReference>
<feature type="transmembrane region" description="Helical" evidence="1">
    <location>
        <begin position="202"/>
        <end position="219"/>
    </location>
</feature>
<feature type="transmembrane region" description="Helical" evidence="1">
    <location>
        <begin position="258"/>
        <end position="277"/>
    </location>
</feature>
<feature type="transmembrane region" description="Helical" evidence="1">
    <location>
        <begin position="48"/>
        <end position="67"/>
    </location>
</feature>
<keyword evidence="1" id="KW-0812">Transmembrane</keyword>
<keyword evidence="1" id="KW-0472">Membrane</keyword>
<organism evidence="3 4">
    <name type="scientific">Agrobacterium leguminum</name>
    <dbReference type="NCBI Taxonomy" id="2792015"/>
    <lineage>
        <taxon>Bacteria</taxon>
        <taxon>Pseudomonadati</taxon>
        <taxon>Pseudomonadota</taxon>
        <taxon>Alphaproteobacteria</taxon>
        <taxon>Hyphomicrobiales</taxon>
        <taxon>Rhizobiaceae</taxon>
        <taxon>Rhizobium/Agrobacterium group</taxon>
        <taxon>Agrobacterium</taxon>
    </lineage>
</organism>
<accession>A0A9X3QUG4</accession>
<proteinExistence type="predicted"/>
<gene>
    <name evidence="3" type="ORF">O9X94_18195</name>
</gene>
<protein>
    <submittedName>
        <fullName evidence="3">Acyltransferase</fullName>
    </submittedName>
</protein>
<evidence type="ECO:0000259" key="2">
    <source>
        <dbReference type="Pfam" id="PF01757"/>
    </source>
</evidence>
<dbReference type="Proteomes" id="UP001151309">
    <property type="component" value="Unassembled WGS sequence"/>
</dbReference>
<dbReference type="EMBL" id="JAPZLT010000010">
    <property type="protein sequence ID" value="MCZ7911258.1"/>
    <property type="molecule type" value="Genomic_DNA"/>
</dbReference>
<comment type="caution">
    <text evidence="3">The sequence shown here is derived from an EMBL/GenBank/DDBJ whole genome shotgun (WGS) entry which is preliminary data.</text>
</comment>
<sequence>MKPNNPRDYSYDVAKGLCIILVVFGHAERGLNGSVAPPHFSLMGFADYAIYTFHMPFFFFVSGLFFSGQDAAPRDFFAKIVKNVAYPYLFWSVLHGSLMVVMGRLGLTNTTIDFTRVLEILWSPISPFWFLYSLFFCQLASYVFVRVPALVRAAFALILFIFFYLQGQQVPWDIAYGFIYFTLGIVAKQYGFQQKRYRMPSFLALLAAFAISTYVSWQIEIPERFPFLSAGLGIVLMIAISQVLVIRESPISLMFKTLGQLSIGIYVMHIIAIGFGRAVAVKLLHVTDIASLLAITTIIGVALPAIVQMAAIRFGIHEWVALPASAYRRHNASAA</sequence>
<dbReference type="RefSeq" id="WP_269832148.1">
    <property type="nucleotide sequence ID" value="NZ_JAPZLT010000010.1"/>
</dbReference>
<dbReference type="PANTHER" id="PTHR37312">
    <property type="entry name" value="MEMBRANE-BOUND ACYLTRANSFERASE YKRP-RELATED"/>
    <property type="match status" value="1"/>
</dbReference>
<feature type="transmembrane region" description="Helical" evidence="1">
    <location>
        <begin position="150"/>
        <end position="167"/>
    </location>
</feature>
<feature type="domain" description="Acyltransferase 3" evidence="2">
    <location>
        <begin position="9"/>
        <end position="301"/>
    </location>
</feature>
<feature type="transmembrane region" description="Helical" evidence="1">
    <location>
        <begin position="289"/>
        <end position="307"/>
    </location>
</feature>
<keyword evidence="1" id="KW-1133">Transmembrane helix</keyword>
<feature type="transmembrane region" description="Helical" evidence="1">
    <location>
        <begin position="225"/>
        <end position="246"/>
    </location>
</feature>
<feature type="transmembrane region" description="Helical" evidence="1">
    <location>
        <begin position="173"/>
        <end position="190"/>
    </location>
</feature>
<evidence type="ECO:0000313" key="4">
    <source>
        <dbReference type="Proteomes" id="UP001151309"/>
    </source>
</evidence>
<dbReference type="PANTHER" id="PTHR37312:SF1">
    <property type="entry name" value="MEMBRANE-BOUND ACYLTRANSFERASE YKRP-RELATED"/>
    <property type="match status" value="1"/>
</dbReference>
<feature type="transmembrane region" description="Helical" evidence="1">
    <location>
        <begin position="88"/>
        <end position="107"/>
    </location>
</feature>
<keyword evidence="4" id="KW-1185">Reference proteome</keyword>
<evidence type="ECO:0000256" key="1">
    <source>
        <dbReference type="SAM" id="Phobius"/>
    </source>
</evidence>
<dbReference type="AlphaFoldDB" id="A0A9X3QUG4"/>
<evidence type="ECO:0000313" key="3">
    <source>
        <dbReference type="EMBL" id="MCZ7911258.1"/>
    </source>
</evidence>
<reference evidence="3" key="1">
    <citation type="submission" date="2022-12" db="EMBL/GenBank/DDBJ databases">
        <title>Draft genome sequences of 22 rhizogenic Agrobacterium biovar 1 strains, the causative agent of hairy root disease.</title>
        <authorList>
            <person name="Kim N."/>
            <person name="Vargas P."/>
            <person name="Rediers H."/>
        </authorList>
    </citation>
    <scope>NUCLEOTIDE SEQUENCE</scope>
    <source>
        <strain evidence="3">ST07.17.026</strain>
    </source>
</reference>
<dbReference type="Pfam" id="PF01757">
    <property type="entry name" value="Acyl_transf_3"/>
    <property type="match status" value="1"/>
</dbReference>
<keyword evidence="3" id="KW-0012">Acyltransferase</keyword>